<evidence type="ECO:0000313" key="2">
    <source>
        <dbReference type="EMBL" id="KAK8837768.1"/>
    </source>
</evidence>
<feature type="region of interest" description="Disordered" evidence="1">
    <location>
        <begin position="1"/>
        <end position="22"/>
    </location>
</feature>
<keyword evidence="3" id="KW-1185">Reference proteome</keyword>
<sequence>MQPTQIPPEKPLPPLPGHQNQIDPRISTLYSMQTNPQLTSQSSRISLGGSQSIQSMQSIGSSDIILAQSPESLLPNQTFPIIYNHRAFLVDPGSLSNASFKFKELISPFLKDNEISDLRLQIIYNQFTFRSIDNFLRLCQNLPTDVQDSEMKEICEIAKMFQANQIYNTGLSFIKSNIDSNFFVPDDKYNDKPYLFIECETNVIHHEDLNDLDFENSNDSKELMNKNNNNSNNNNDLSNSAMNTTNNVVNSTNNAMNTTNNAMNNNTNDGGNATIKGNSTNSNMNINNSNNSNINQTNNNNNNYDIQTFDNTNNMAICQNDKKEIKGTKSSECSNMKSVIYLIRYMHHGFKCPTFVFCQDRQILYTAKLKENNIFIAQGNEVHIKDKDKHVAHIFRTDNNTNNIILKNFEFGLEYVNSGQPHHRSVQVSFPFKDSQLNWSPKEPKYNASDNKYYLNFKGEYNHKPVKSSKNIVLQNSDGHATFIVRKMDFFLFEAECLPVIDPLIVFTIALSDIVGPYKDPFGDIEL</sequence>
<evidence type="ECO:0000256" key="1">
    <source>
        <dbReference type="SAM" id="MobiDB-lite"/>
    </source>
</evidence>
<name>A0ABR2GVT0_9EUKA</name>
<dbReference type="PANTHER" id="PTHR37458:SF1">
    <property type="entry name" value="THISBE"/>
    <property type="match status" value="1"/>
</dbReference>
<dbReference type="Proteomes" id="UP001470230">
    <property type="component" value="Unassembled WGS sequence"/>
</dbReference>
<dbReference type="EMBL" id="JAPFFF010000058">
    <property type="protein sequence ID" value="KAK8837768.1"/>
    <property type="molecule type" value="Genomic_DNA"/>
</dbReference>
<feature type="compositionally biased region" description="Low complexity" evidence="1">
    <location>
        <begin position="225"/>
        <end position="243"/>
    </location>
</feature>
<gene>
    <name evidence="2" type="ORF">M9Y10_036306</name>
</gene>
<proteinExistence type="predicted"/>
<organism evidence="2 3">
    <name type="scientific">Tritrichomonas musculus</name>
    <dbReference type="NCBI Taxonomy" id="1915356"/>
    <lineage>
        <taxon>Eukaryota</taxon>
        <taxon>Metamonada</taxon>
        <taxon>Parabasalia</taxon>
        <taxon>Tritrichomonadida</taxon>
        <taxon>Tritrichomonadidae</taxon>
        <taxon>Tritrichomonas</taxon>
    </lineage>
</organism>
<evidence type="ECO:0000313" key="3">
    <source>
        <dbReference type="Proteomes" id="UP001470230"/>
    </source>
</evidence>
<protein>
    <recommendedName>
        <fullName evidence="4">Tubby C-terminal domain-containing protein</fullName>
    </recommendedName>
</protein>
<feature type="compositionally biased region" description="Pro residues" evidence="1">
    <location>
        <begin position="1"/>
        <end position="16"/>
    </location>
</feature>
<accession>A0ABR2GVT0</accession>
<reference evidence="2 3" key="1">
    <citation type="submission" date="2024-04" db="EMBL/GenBank/DDBJ databases">
        <title>Tritrichomonas musculus Genome.</title>
        <authorList>
            <person name="Alves-Ferreira E."/>
            <person name="Grigg M."/>
            <person name="Lorenzi H."/>
            <person name="Galac M."/>
        </authorList>
    </citation>
    <scope>NUCLEOTIDE SEQUENCE [LARGE SCALE GENOMIC DNA]</scope>
    <source>
        <strain evidence="2 3">EAF2021</strain>
    </source>
</reference>
<feature type="region of interest" description="Disordered" evidence="1">
    <location>
        <begin position="215"/>
        <end position="243"/>
    </location>
</feature>
<evidence type="ECO:0008006" key="4">
    <source>
        <dbReference type="Google" id="ProtNLM"/>
    </source>
</evidence>
<dbReference type="PANTHER" id="PTHR37458">
    <property type="entry name" value="THISBE"/>
    <property type="match status" value="1"/>
</dbReference>
<comment type="caution">
    <text evidence="2">The sequence shown here is derived from an EMBL/GenBank/DDBJ whole genome shotgun (WGS) entry which is preliminary data.</text>
</comment>